<keyword evidence="7" id="KW-0274">FAD</keyword>
<keyword evidence="14" id="KW-1185">Reference proteome</keyword>
<dbReference type="Pfam" id="PF13434">
    <property type="entry name" value="Lys_Orn_oxgnase"/>
    <property type="match status" value="1"/>
</dbReference>
<organism evidence="13 14">
    <name type="scientific">Cyphellophora europaea (strain CBS 101466)</name>
    <name type="common">Phialophora europaea</name>
    <dbReference type="NCBI Taxonomy" id="1220924"/>
    <lineage>
        <taxon>Eukaryota</taxon>
        <taxon>Fungi</taxon>
        <taxon>Dikarya</taxon>
        <taxon>Ascomycota</taxon>
        <taxon>Pezizomycotina</taxon>
        <taxon>Eurotiomycetes</taxon>
        <taxon>Chaetothyriomycetidae</taxon>
        <taxon>Chaetothyriales</taxon>
        <taxon>Cyphellophoraceae</taxon>
        <taxon>Cyphellophora</taxon>
    </lineage>
</organism>
<comment type="catalytic activity">
    <reaction evidence="11">
        <text>L-ornithine + NADPH + O2 = N(5)-hydroxy-L-ornithine + NADP(+) + H2O</text>
        <dbReference type="Rhea" id="RHEA:41508"/>
        <dbReference type="ChEBI" id="CHEBI:15377"/>
        <dbReference type="ChEBI" id="CHEBI:15379"/>
        <dbReference type="ChEBI" id="CHEBI:46911"/>
        <dbReference type="ChEBI" id="CHEBI:57783"/>
        <dbReference type="ChEBI" id="CHEBI:58349"/>
        <dbReference type="ChEBI" id="CHEBI:78275"/>
        <dbReference type="EC" id="1.14.13.196"/>
    </reaction>
</comment>
<dbReference type="InParanoid" id="W2SCA4"/>
<reference evidence="13 14" key="1">
    <citation type="submission" date="2013-03" db="EMBL/GenBank/DDBJ databases">
        <title>The Genome Sequence of Phialophora europaea CBS 101466.</title>
        <authorList>
            <consortium name="The Broad Institute Genomics Platform"/>
            <person name="Cuomo C."/>
            <person name="de Hoog S."/>
            <person name="Gorbushina A."/>
            <person name="Walker B."/>
            <person name="Young S.K."/>
            <person name="Zeng Q."/>
            <person name="Gargeya S."/>
            <person name="Fitzgerald M."/>
            <person name="Haas B."/>
            <person name="Abouelleil A."/>
            <person name="Allen A.W."/>
            <person name="Alvarado L."/>
            <person name="Arachchi H.M."/>
            <person name="Berlin A.M."/>
            <person name="Chapman S.B."/>
            <person name="Gainer-Dewar J."/>
            <person name="Goldberg J."/>
            <person name="Griggs A."/>
            <person name="Gujja S."/>
            <person name="Hansen M."/>
            <person name="Howarth C."/>
            <person name="Imamovic A."/>
            <person name="Ireland A."/>
            <person name="Larimer J."/>
            <person name="McCowan C."/>
            <person name="Murphy C."/>
            <person name="Pearson M."/>
            <person name="Poon T.W."/>
            <person name="Priest M."/>
            <person name="Roberts A."/>
            <person name="Saif S."/>
            <person name="Shea T."/>
            <person name="Sisk P."/>
            <person name="Sykes S."/>
            <person name="Wortman J."/>
            <person name="Nusbaum C."/>
            <person name="Birren B."/>
        </authorList>
    </citation>
    <scope>NUCLEOTIDE SEQUENCE [LARGE SCALE GENOMIC DNA]</scope>
    <source>
        <strain evidence="13 14">CBS 101466</strain>
    </source>
</reference>
<dbReference type="GO" id="GO:0006879">
    <property type="term" value="P:intracellular iron ion homeostasis"/>
    <property type="evidence" value="ECO:0007669"/>
    <property type="project" value="TreeGrafter"/>
</dbReference>
<protein>
    <recommendedName>
        <fullName evidence="5">L-ornithine N(5)-monooxygenase</fullName>
        <ecNumber evidence="4">1.14.13.196</ecNumber>
    </recommendedName>
    <alternativeName>
        <fullName evidence="10">L-ornithine N(5)-oxygenase</fullName>
    </alternativeName>
</protein>
<dbReference type="EMBL" id="KB822711">
    <property type="protein sequence ID" value="ETN46351.1"/>
    <property type="molecule type" value="Genomic_DNA"/>
</dbReference>
<proteinExistence type="inferred from homology"/>
<comment type="cofactor">
    <cofactor evidence="1">
        <name>FAD</name>
        <dbReference type="ChEBI" id="CHEBI:57692"/>
    </cofactor>
</comment>
<dbReference type="RefSeq" id="XP_008711063.1">
    <property type="nucleotide sequence ID" value="XM_008712841.1"/>
</dbReference>
<dbReference type="PRINTS" id="PR00368">
    <property type="entry name" value="FADPNR"/>
</dbReference>
<dbReference type="HOGENOM" id="CLU_020931_2_0_1"/>
<keyword evidence="6" id="KW-0285">Flavoprotein</keyword>
<evidence type="ECO:0000256" key="5">
    <source>
        <dbReference type="ARBA" id="ARBA00018612"/>
    </source>
</evidence>
<keyword evidence="9" id="KW-0560">Oxidoreductase</keyword>
<evidence type="ECO:0000256" key="9">
    <source>
        <dbReference type="ARBA" id="ARBA00023002"/>
    </source>
</evidence>
<dbReference type="InterPro" id="IPR036188">
    <property type="entry name" value="FAD/NAD-bd_sf"/>
</dbReference>
<comment type="catalytic activity">
    <reaction evidence="12">
        <text>L-ornithine + NADH + O2 = N(5)-hydroxy-L-ornithine + NAD(+) + H2O</text>
        <dbReference type="Rhea" id="RHEA:41512"/>
        <dbReference type="ChEBI" id="CHEBI:15377"/>
        <dbReference type="ChEBI" id="CHEBI:15379"/>
        <dbReference type="ChEBI" id="CHEBI:46911"/>
        <dbReference type="ChEBI" id="CHEBI:57540"/>
        <dbReference type="ChEBI" id="CHEBI:57945"/>
        <dbReference type="ChEBI" id="CHEBI:78275"/>
        <dbReference type="EC" id="1.14.13.196"/>
    </reaction>
</comment>
<dbReference type="eggNOG" id="KOG1399">
    <property type="taxonomic scope" value="Eukaryota"/>
</dbReference>
<evidence type="ECO:0000256" key="10">
    <source>
        <dbReference type="ARBA" id="ARBA00030351"/>
    </source>
</evidence>
<dbReference type="PANTHER" id="PTHR42802">
    <property type="entry name" value="MONOOXYGENASE"/>
    <property type="match status" value="1"/>
</dbReference>
<evidence type="ECO:0000256" key="11">
    <source>
        <dbReference type="ARBA" id="ARBA00047598"/>
    </source>
</evidence>
<dbReference type="OrthoDB" id="3519933at2759"/>
<dbReference type="Proteomes" id="UP000030752">
    <property type="component" value="Unassembled WGS sequence"/>
</dbReference>
<name>W2SCA4_CYPE1</name>
<dbReference type="EC" id="1.14.13.196" evidence="4"/>
<dbReference type="GO" id="GO:0016491">
    <property type="term" value="F:oxidoreductase activity"/>
    <property type="evidence" value="ECO:0007669"/>
    <property type="project" value="UniProtKB-KW"/>
</dbReference>
<evidence type="ECO:0000256" key="12">
    <source>
        <dbReference type="ARBA" id="ARBA00049248"/>
    </source>
</evidence>
<comment type="similarity">
    <text evidence="3">Belongs to the lysine N(6)-hydroxylase/L-ornithine N(5)-oxygenase family.</text>
</comment>
<accession>W2SCA4</accession>
<evidence type="ECO:0000256" key="6">
    <source>
        <dbReference type="ARBA" id="ARBA00022630"/>
    </source>
</evidence>
<gene>
    <name evidence="13" type="ORF">HMPREF1541_00535</name>
</gene>
<sequence>MSALSSQKITMRRVKHDVLCVGLGASALSLAVAYRERDPGADIVFLEAQPKSSWRPIRKLPGQDMGTTFMHDLITTENPRSKFTFVKYLHETGRLVNFTNVGKIKPAGELFEDYLRWVAEKFESQVKWATQVVSIEGGRDGSGVVDEWTITAEDRLAGSKTIISAKRVIVAVGSQSRVPKALGGGGTAVVHASNFQERLQEKLRTVSHGANIAIVGEGQPAVELLEYIQSIRGTHTTTLFTEQPSLQPAASSSFANDTTIKPSLAALKSLPPELRSRASGQSGGAVAPAAQSQLIERIYEIQYNQRVKEADEENLRLQVKPSSKVTNVETAPDGRASVTYLDKVSGEAKTHARDFDLVIAATGYAQREQDRLLRPLGRLLENGTVSVDSNYRVNLRRRGVTNGRGLWLVGSLAPEQYVSSYTMVMLKGGDAAFSIMAERSRRLVDSLLAIQALESLEKEEVEAVQAHL</sequence>
<evidence type="ECO:0000313" key="14">
    <source>
        <dbReference type="Proteomes" id="UP000030752"/>
    </source>
</evidence>
<evidence type="ECO:0000313" key="13">
    <source>
        <dbReference type="EMBL" id="ETN46351.1"/>
    </source>
</evidence>
<evidence type="ECO:0000256" key="1">
    <source>
        <dbReference type="ARBA" id="ARBA00001974"/>
    </source>
</evidence>
<dbReference type="PANTHER" id="PTHR42802:SF1">
    <property type="entry name" value="L-ORNITHINE N(5)-MONOOXYGENASE"/>
    <property type="match status" value="1"/>
</dbReference>
<evidence type="ECO:0000256" key="2">
    <source>
        <dbReference type="ARBA" id="ARBA00004924"/>
    </source>
</evidence>
<evidence type="ECO:0000256" key="8">
    <source>
        <dbReference type="ARBA" id="ARBA00022857"/>
    </source>
</evidence>
<evidence type="ECO:0000256" key="4">
    <source>
        <dbReference type="ARBA" id="ARBA00012881"/>
    </source>
</evidence>
<keyword evidence="8" id="KW-0521">NADP</keyword>
<evidence type="ECO:0000256" key="7">
    <source>
        <dbReference type="ARBA" id="ARBA00022827"/>
    </source>
</evidence>
<comment type="pathway">
    <text evidence="2">Siderophore biosynthesis.</text>
</comment>
<evidence type="ECO:0000256" key="3">
    <source>
        <dbReference type="ARBA" id="ARBA00007588"/>
    </source>
</evidence>
<dbReference type="SUPFAM" id="SSF51905">
    <property type="entry name" value="FAD/NAD(P)-binding domain"/>
    <property type="match status" value="1"/>
</dbReference>
<dbReference type="Gene3D" id="3.50.50.60">
    <property type="entry name" value="FAD/NAD(P)-binding domain"/>
    <property type="match status" value="1"/>
</dbReference>
<dbReference type="GeneID" id="19967874"/>
<dbReference type="VEuPathDB" id="FungiDB:HMPREF1541_00535"/>
<dbReference type="InterPro" id="IPR025700">
    <property type="entry name" value="Lys/Orn_oxygenase"/>
</dbReference>
<dbReference type="AlphaFoldDB" id="W2SCA4"/>